<accession>A0ABW3SVU4</accession>
<feature type="domain" description="Integrase catalytic" evidence="1">
    <location>
        <begin position="172"/>
        <end position="352"/>
    </location>
</feature>
<dbReference type="Proteomes" id="UP001597094">
    <property type="component" value="Unassembled WGS sequence"/>
</dbReference>
<dbReference type="PANTHER" id="PTHR47515:SF1">
    <property type="entry name" value="BLR2054 PROTEIN"/>
    <property type="match status" value="1"/>
</dbReference>
<dbReference type="SUPFAM" id="SSF46689">
    <property type="entry name" value="Homeodomain-like"/>
    <property type="match status" value="1"/>
</dbReference>
<gene>
    <name evidence="2" type="ORF">ACFQ2O_21395</name>
</gene>
<dbReference type="InterPro" id="IPR025948">
    <property type="entry name" value="HTH-like_dom"/>
</dbReference>
<dbReference type="Pfam" id="PF13683">
    <property type="entry name" value="rve_3"/>
    <property type="match status" value="1"/>
</dbReference>
<dbReference type="Pfam" id="PF13276">
    <property type="entry name" value="HTH_21"/>
    <property type="match status" value="1"/>
</dbReference>
<dbReference type="InterPro" id="IPR009057">
    <property type="entry name" value="Homeodomain-like_sf"/>
</dbReference>
<reference evidence="3" key="1">
    <citation type="journal article" date="2019" name="Int. J. Syst. Evol. Microbiol.">
        <title>The Global Catalogue of Microorganisms (GCM) 10K type strain sequencing project: providing services to taxonomists for standard genome sequencing and annotation.</title>
        <authorList>
            <consortium name="The Broad Institute Genomics Platform"/>
            <consortium name="The Broad Institute Genome Sequencing Center for Infectious Disease"/>
            <person name="Wu L."/>
            <person name="Ma J."/>
        </authorList>
    </citation>
    <scope>NUCLEOTIDE SEQUENCE [LARGE SCALE GENOMIC DNA]</scope>
    <source>
        <strain evidence="3">JCM 31319</strain>
    </source>
</reference>
<dbReference type="Pfam" id="PF01527">
    <property type="entry name" value="HTH_Tnp_1"/>
    <property type="match status" value="1"/>
</dbReference>
<dbReference type="RefSeq" id="WP_377532880.1">
    <property type="nucleotide sequence ID" value="NZ_JBHTLD010000382.1"/>
</dbReference>
<dbReference type="PANTHER" id="PTHR47515">
    <property type="entry name" value="LOW CALCIUM RESPONSE LOCUS PROTEIN T"/>
    <property type="match status" value="1"/>
</dbReference>
<dbReference type="InterPro" id="IPR036397">
    <property type="entry name" value="RNaseH_sf"/>
</dbReference>
<evidence type="ECO:0000259" key="1">
    <source>
        <dbReference type="PROSITE" id="PS50994"/>
    </source>
</evidence>
<evidence type="ECO:0000313" key="3">
    <source>
        <dbReference type="Proteomes" id="UP001597094"/>
    </source>
</evidence>
<comment type="caution">
    <text evidence="2">The sequence shown here is derived from an EMBL/GenBank/DDBJ whole genome shotgun (WGS) entry which is preliminary data.</text>
</comment>
<evidence type="ECO:0000313" key="2">
    <source>
        <dbReference type="EMBL" id="MFD1188778.1"/>
    </source>
</evidence>
<dbReference type="InterPro" id="IPR002514">
    <property type="entry name" value="Transposase_8"/>
</dbReference>
<dbReference type="Gene3D" id="3.30.420.10">
    <property type="entry name" value="Ribonuclease H-like superfamily/Ribonuclease H"/>
    <property type="match status" value="1"/>
</dbReference>
<name>A0ABW3SVU4_9BACT</name>
<sequence>MKKSKFTEAQIIFAIKQAETGVKVEEVCRKMGISDATFYNWKKIYGGLGVSELRKLRQLVADLSLDKQMLQDVLPRKALRPAQVKRLASQLQKDYRISVRRACKVVLLHRSGWYYRSKARDSSVIRKRMQEIAQVRVRYGFWRIFILLRREGWKDNHKRVHRLYKEEGLNLRSKRPRRNKAAAHRLERTELSTNHECWSMDFVADQLFDGRKLRCLTIVDNYSRQCPGILVGQSLKGEDVVAALERIRQDTKKLPKRIQVDNGSEFISKALDRWAYKNKVTLDFSRPGKPTDNAFIESFNGSFRDECLNVNWFLSLEDAQEKIGAWRQEYNCFRPHSSLGDMTPEEWVKNNIVKPEFSTFGRS</sequence>
<protein>
    <submittedName>
        <fullName evidence="2">IS3 family transposase</fullName>
    </submittedName>
</protein>
<dbReference type="PROSITE" id="PS50994">
    <property type="entry name" value="INTEGRASE"/>
    <property type="match status" value="1"/>
</dbReference>
<dbReference type="InterPro" id="IPR012337">
    <property type="entry name" value="RNaseH-like_sf"/>
</dbReference>
<dbReference type="EMBL" id="JBHTLD010000382">
    <property type="protein sequence ID" value="MFD1188778.1"/>
    <property type="molecule type" value="Genomic_DNA"/>
</dbReference>
<dbReference type="InterPro" id="IPR001584">
    <property type="entry name" value="Integrase_cat-core"/>
</dbReference>
<dbReference type="NCBIfam" id="NF033516">
    <property type="entry name" value="transpos_IS3"/>
    <property type="match status" value="1"/>
</dbReference>
<dbReference type="InterPro" id="IPR048020">
    <property type="entry name" value="Transpos_IS3"/>
</dbReference>
<organism evidence="2 3">
    <name type="scientific">Pontibacter rugosus</name>
    <dbReference type="NCBI Taxonomy" id="1745966"/>
    <lineage>
        <taxon>Bacteria</taxon>
        <taxon>Pseudomonadati</taxon>
        <taxon>Bacteroidota</taxon>
        <taxon>Cytophagia</taxon>
        <taxon>Cytophagales</taxon>
        <taxon>Hymenobacteraceae</taxon>
        <taxon>Pontibacter</taxon>
    </lineage>
</organism>
<proteinExistence type="predicted"/>
<dbReference type="SUPFAM" id="SSF53098">
    <property type="entry name" value="Ribonuclease H-like"/>
    <property type="match status" value="1"/>
</dbReference>
<keyword evidence="3" id="KW-1185">Reference proteome</keyword>